<comment type="caution">
    <text evidence="1">The sequence shown here is derived from an EMBL/GenBank/DDBJ whole genome shotgun (WGS) entry which is preliminary data.</text>
</comment>
<sequence>MNKKGILQLIEENPIILGINKESDLKLAAKAESQVVFTLFGTISNIGDTIHHLKKMKQLVFVNIDMVDGFSPRNSVVDFLKTMELDGIISSKPTILRYAKEQGIFTIHRFFILDSSSWRSIDRQLEISQADIINIAPGWTKVIQWTHERFSTPIISSGLVCDKEIVIENLNAGAIAICTTNPDVWEM</sequence>
<evidence type="ECO:0000313" key="2">
    <source>
        <dbReference type="Proteomes" id="UP000003100"/>
    </source>
</evidence>
<accession>C0CRC8</accession>
<dbReference type="GeneID" id="86823262"/>
<dbReference type="InterPro" id="IPR013785">
    <property type="entry name" value="Aldolase_TIM"/>
</dbReference>
<dbReference type="SUPFAM" id="SSF110391">
    <property type="entry name" value="GlpP-like"/>
    <property type="match status" value="1"/>
</dbReference>
<organism evidence="1 2">
    <name type="scientific">Blautia hydrogenotrophica (strain DSM 10507 / JCM 14656 / S5a33)</name>
    <name type="common">Ruminococcus hydrogenotrophicus</name>
    <dbReference type="NCBI Taxonomy" id="476272"/>
    <lineage>
        <taxon>Bacteria</taxon>
        <taxon>Bacillati</taxon>
        <taxon>Bacillota</taxon>
        <taxon>Clostridia</taxon>
        <taxon>Lachnospirales</taxon>
        <taxon>Lachnospiraceae</taxon>
        <taxon>Blautia</taxon>
    </lineage>
</organism>
<dbReference type="PANTHER" id="PTHR35787:SF1">
    <property type="entry name" value="GLYCEROL UPTAKE OPERON ANTITERMINATOR REGULATORY PROTEIN"/>
    <property type="match status" value="1"/>
</dbReference>
<dbReference type="InterPro" id="IPR006699">
    <property type="entry name" value="GlpP"/>
</dbReference>
<keyword evidence="2" id="KW-1185">Reference proteome</keyword>
<dbReference type="HOGENOM" id="CLU_111516_0_2_9"/>
<name>C0CRC8_BLAHS</name>
<dbReference type="PIRSF" id="PIRSF016897">
    <property type="entry name" value="GlpP"/>
    <property type="match status" value="1"/>
</dbReference>
<dbReference type="Pfam" id="PF04309">
    <property type="entry name" value="G3P_antiterm"/>
    <property type="match status" value="1"/>
</dbReference>
<dbReference type="Gene3D" id="3.20.20.70">
    <property type="entry name" value="Aldolase class I"/>
    <property type="match status" value="1"/>
</dbReference>
<evidence type="ECO:0008006" key="3">
    <source>
        <dbReference type="Google" id="ProtNLM"/>
    </source>
</evidence>
<dbReference type="PANTHER" id="PTHR35787">
    <property type="entry name" value="GLYCEROL UPTAKE OPERON ANTITERMINATOR REGULATORY PROTEIN"/>
    <property type="match status" value="1"/>
</dbReference>
<proteinExistence type="predicted"/>
<dbReference type="Proteomes" id="UP000003100">
    <property type="component" value="Unassembled WGS sequence"/>
</dbReference>
<dbReference type="EMBL" id="ACBZ01000182">
    <property type="protein sequence ID" value="EEG47678.1"/>
    <property type="molecule type" value="Genomic_DNA"/>
</dbReference>
<dbReference type="GO" id="GO:0006071">
    <property type="term" value="P:glycerol metabolic process"/>
    <property type="evidence" value="ECO:0007669"/>
    <property type="project" value="InterPro"/>
</dbReference>
<dbReference type="RefSeq" id="WP_005951795.1">
    <property type="nucleotide sequence ID" value="NZ_CP136423.1"/>
</dbReference>
<dbReference type="AlphaFoldDB" id="C0CRC8"/>
<gene>
    <name evidence="1" type="ORF">RUMHYD_03442</name>
</gene>
<reference evidence="1 2" key="2">
    <citation type="submission" date="2009-02" db="EMBL/GenBank/DDBJ databases">
        <title>Draft genome sequence of Blautia hydrogenotrophica DSM 10507 (Ruminococcus hydrogenotrophicus DSM 10507).</title>
        <authorList>
            <person name="Sudarsanam P."/>
            <person name="Ley R."/>
            <person name="Guruge J."/>
            <person name="Turnbaugh P.J."/>
            <person name="Mahowald M."/>
            <person name="Liep D."/>
            <person name="Gordon J."/>
        </authorList>
    </citation>
    <scope>NUCLEOTIDE SEQUENCE [LARGE SCALE GENOMIC DNA]</scope>
    <source>
        <strain evidence="2">DSM 10507 / JCM 14656 / S5a33</strain>
    </source>
</reference>
<dbReference type="PATRIC" id="fig|476272.21.peg.118"/>
<evidence type="ECO:0000313" key="1">
    <source>
        <dbReference type="EMBL" id="EEG47678.1"/>
    </source>
</evidence>
<reference evidence="1 2" key="1">
    <citation type="submission" date="2009-01" db="EMBL/GenBank/DDBJ databases">
        <authorList>
            <person name="Fulton L."/>
            <person name="Clifton S."/>
            <person name="Fulton B."/>
            <person name="Xu J."/>
            <person name="Minx P."/>
            <person name="Pepin K.H."/>
            <person name="Johnson M."/>
            <person name="Bhonagiri V."/>
            <person name="Nash W.E."/>
            <person name="Mardis E.R."/>
            <person name="Wilson R.K."/>
        </authorList>
    </citation>
    <scope>NUCLEOTIDE SEQUENCE [LARGE SCALE GENOMIC DNA]</scope>
    <source>
        <strain evidence="2">DSM 10507 / JCM 14656 / S5a33</strain>
    </source>
</reference>
<dbReference type="GO" id="GO:0006355">
    <property type="term" value="P:regulation of DNA-templated transcription"/>
    <property type="evidence" value="ECO:0007669"/>
    <property type="project" value="InterPro"/>
</dbReference>
<dbReference type="eggNOG" id="COG1954">
    <property type="taxonomic scope" value="Bacteria"/>
</dbReference>
<protein>
    <recommendedName>
        <fullName evidence="3">Glycerol-3-phosphate responsive antiterminator</fullName>
    </recommendedName>
</protein>